<gene>
    <name evidence="1" type="ORF">LODBEIA_P42000</name>
</gene>
<dbReference type="InterPro" id="IPR052523">
    <property type="entry name" value="Trichothecene_AcTrans"/>
</dbReference>
<evidence type="ECO:0000313" key="2">
    <source>
        <dbReference type="Proteomes" id="UP001497383"/>
    </source>
</evidence>
<name>A0ABP0ZSP2_9ASCO</name>
<organism evidence="1 2">
    <name type="scientific">Lodderomyces beijingensis</name>
    <dbReference type="NCBI Taxonomy" id="1775926"/>
    <lineage>
        <taxon>Eukaryota</taxon>
        <taxon>Fungi</taxon>
        <taxon>Dikarya</taxon>
        <taxon>Ascomycota</taxon>
        <taxon>Saccharomycotina</taxon>
        <taxon>Pichiomycetes</taxon>
        <taxon>Debaryomycetaceae</taxon>
        <taxon>Candida/Lodderomyces clade</taxon>
        <taxon>Lodderomyces</taxon>
    </lineage>
</organism>
<accession>A0ABP0ZSP2</accession>
<dbReference type="GeneID" id="92209396"/>
<dbReference type="InterPro" id="IPR016181">
    <property type="entry name" value="Acyl_CoA_acyltransferase"/>
</dbReference>
<evidence type="ECO:0008006" key="3">
    <source>
        <dbReference type="Google" id="ProtNLM"/>
    </source>
</evidence>
<dbReference type="RefSeq" id="XP_066831138.1">
    <property type="nucleotide sequence ID" value="XM_066974396.1"/>
</dbReference>
<sequence>MSSSAKSNSIRQLTNKDVTKAAWTLLEAFEEDSLSKLLMRHITDIRERKFCELSLYEAYLRQHIAKGIVLGQGETSAGFETVSIWSTPDSEARGLDSFTNLMEAGYGKVWNLSGAEGREKIFNGMWPLLHDSCERITHGDVRFRGKGVYTLVYVGSTVAARGKGNLRKMFSYMFENYVDTGAGSLTYLESSSVVNIPIYEKFGFHVVENIMLGEKFEGAVEGEHFAVMNVMIRGIKGHDWTKDSADAGKL</sequence>
<protein>
    <recommendedName>
        <fullName evidence="3">N-acetyltransferase domain-containing protein</fullName>
    </recommendedName>
</protein>
<evidence type="ECO:0000313" key="1">
    <source>
        <dbReference type="EMBL" id="CAK9440100.1"/>
    </source>
</evidence>
<dbReference type="Proteomes" id="UP001497383">
    <property type="component" value="Chromosome 5"/>
</dbReference>
<dbReference type="SUPFAM" id="SSF55729">
    <property type="entry name" value="Acyl-CoA N-acyltransferases (Nat)"/>
    <property type="match status" value="1"/>
</dbReference>
<dbReference type="PANTHER" id="PTHR42791">
    <property type="entry name" value="GNAT FAMILY ACETYLTRANSFERASE"/>
    <property type="match status" value="1"/>
</dbReference>
<reference evidence="1 2" key="1">
    <citation type="submission" date="2024-03" db="EMBL/GenBank/DDBJ databases">
        <authorList>
            <person name="Brejova B."/>
        </authorList>
    </citation>
    <scope>NUCLEOTIDE SEQUENCE [LARGE SCALE GENOMIC DNA]</scope>
    <source>
        <strain evidence="1 2">CBS 14171</strain>
    </source>
</reference>
<proteinExistence type="predicted"/>
<dbReference type="Gene3D" id="3.40.630.30">
    <property type="match status" value="1"/>
</dbReference>
<keyword evidence="2" id="KW-1185">Reference proteome</keyword>
<dbReference type="PANTHER" id="PTHR42791:SF1">
    <property type="entry name" value="N-ACETYLTRANSFERASE DOMAIN-CONTAINING PROTEIN"/>
    <property type="match status" value="1"/>
</dbReference>
<dbReference type="EMBL" id="OZ022409">
    <property type="protein sequence ID" value="CAK9440100.1"/>
    <property type="molecule type" value="Genomic_DNA"/>
</dbReference>